<reference evidence="2 3" key="1">
    <citation type="journal article" date="2016" name="Nat. Commun.">
        <title>Thousands of microbial genomes shed light on interconnected biogeochemical processes in an aquifer system.</title>
        <authorList>
            <person name="Anantharaman K."/>
            <person name="Brown C.T."/>
            <person name="Hug L.A."/>
            <person name="Sharon I."/>
            <person name="Castelle C.J."/>
            <person name="Probst A.J."/>
            <person name="Thomas B.C."/>
            <person name="Singh A."/>
            <person name="Wilkins M.J."/>
            <person name="Karaoz U."/>
            <person name="Brodie E.L."/>
            <person name="Williams K.H."/>
            <person name="Hubbard S.S."/>
            <person name="Banfield J.F."/>
        </authorList>
    </citation>
    <scope>NUCLEOTIDE SEQUENCE [LARGE SCALE GENOMIC DNA]</scope>
</reference>
<name>A0A1F5N9U4_9BACT</name>
<keyword evidence="1" id="KW-0812">Transmembrane</keyword>
<feature type="transmembrane region" description="Helical" evidence="1">
    <location>
        <begin position="104"/>
        <end position="121"/>
    </location>
</feature>
<keyword evidence="1" id="KW-0472">Membrane</keyword>
<feature type="transmembrane region" description="Helical" evidence="1">
    <location>
        <begin position="74"/>
        <end position="92"/>
    </location>
</feature>
<sequence length="140" mass="15643">MEIGILYLAVIFVTGSLLLGHGYAAIAGVSHRWFIFVPVSLMAGALTAILLAATHDWMERTRYRDRRGAYRASWAALGALVLLIFPVVPYQASRFFPEDFTGMWPYAGYWLDLICLVMLIARSLSGLPIPPVYPADRQHT</sequence>
<gene>
    <name evidence="2" type="ORF">A2717_02785</name>
</gene>
<dbReference type="Proteomes" id="UP000177610">
    <property type="component" value="Unassembled WGS sequence"/>
</dbReference>
<proteinExistence type="predicted"/>
<organism evidence="2 3">
    <name type="scientific">Candidatus Doudnabacteria bacterium RIFCSPHIGHO2_01_FULL_41_86</name>
    <dbReference type="NCBI Taxonomy" id="1817821"/>
    <lineage>
        <taxon>Bacteria</taxon>
        <taxon>Candidatus Doudnaibacteriota</taxon>
    </lineage>
</organism>
<feature type="transmembrane region" description="Helical" evidence="1">
    <location>
        <begin position="34"/>
        <end position="53"/>
    </location>
</feature>
<keyword evidence="1" id="KW-1133">Transmembrane helix</keyword>
<evidence type="ECO:0000313" key="3">
    <source>
        <dbReference type="Proteomes" id="UP000177610"/>
    </source>
</evidence>
<dbReference type="STRING" id="1817821.A2717_02785"/>
<evidence type="ECO:0000256" key="1">
    <source>
        <dbReference type="SAM" id="Phobius"/>
    </source>
</evidence>
<dbReference type="EMBL" id="MFEH01000001">
    <property type="protein sequence ID" value="OGE74436.1"/>
    <property type="molecule type" value="Genomic_DNA"/>
</dbReference>
<evidence type="ECO:0000313" key="2">
    <source>
        <dbReference type="EMBL" id="OGE74436.1"/>
    </source>
</evidence>
<accession>A0A1F5N9U4</accession>
<protein>
    <submittedName>
        <fullName evidence="2">Uncharacterized protein</fullName>
    </submittedName>
</protein>
<comment type="caution">
    <text evidence="2">The sequence shown here is derived from an EMBL/GenBank/DDBJ whole genome shotgun (WGS) entry which is preliminary data.</text>
</comment>
<dbReference type="AlphaFoldDB" id="A0A1F5N9U4"/>